<reference evidence="1 2" key="1">
    <citation type="journal article" date="2016" name="Genome Biol. Evol.">
        <title>Gene Family Evolution Reflects Adaptation to Soil Environmental Stressors in the Genome of the Collembolan Orchesella cincta.</title>
        <authorList>
            <person name="Faddeeva-Vakhrusheva A."/>
            <person name="Derks M.F."/>
            <person name="Anvar S.Y."/>
            <person name="Agamennone V."/>
            <person name="Suring W."/>
            <person name="Smit S."/>
            <person name="van Straalen N.M."/>
            <person name="Roelofs D."/>
        </authorList>
    </citation>
    <scope>NUCLEOTIDE SEQUENCE [LARGE SCALE GENOMIC DNA]</scope>
    <source>
        <tissue evidence="1">Mixed pool</tissue>
    </source>
</reference>
<accession>A0A1D2NBY3</accession>
<evidence type="ECO:0000313" key="1">
    <source>
        <dbReference type="EMBL" id="ODN02506.1"/>
    </source>
</evidence>
<organism evidence="1 2">
    <name type="scientific">Orchesella cincta</name>
    <name type="common">Springtail</name>
    <name type="synonym">Podura cincta</name>
    <dbReference type="NCBI Taxonomy" id="48709"/>
    <lineage>
        <taxon>Eukaryota</taxon>
        <taxon>Metazoa</taxon>
        <taxon>Ecdysozoa</taxon>
        <taxon>Arthropoda</taxon>
        <taxon>Hexapoda</taxon>
        <taxon>Collembola</taxon>
        <taxon>Entomobryomorpha</taxon>
        <taxon>Entomobryoidea</taxon>
        <taxon>Orchesellidae</taxon>
        <taxon>Orchesellinae</taxon>
        <taxon>Orchesella</taxon>
    </lineage>
</organism>
<dbReference type="EMBL" id="LJIJ01000108">
    <property type="protein sequence ID" value="ODN02506.1"/>
    <property type="molecule type" value="Genomic_DNA"/>
</dbReference>
<keyword evidence="2" id="KW-1185">Reference proteome</keyword>
<sequence length="118" mass="12783">MSSTRTGSVNKLEISPGFDASYNYNQGARSINSTISMGKPNSNGHKHTIHYVDEVEINQTNYKIGLFAFTVKGRSATNYEVKLDESGLDAGSLVVNSISPSEVELSGTKQGVKQKLKI</sequence>
<name>A0A1D2NBY3_ORCCI</name>
<dbReference type="Proteomes" id="UP000094527">
    <property type="component" value="Unassembled WGS sequence"/>
</dbReference>
<proteinExistence type="predicted"/>
<protein>
    <submittedName>
        <fullName evidence="1">Uncharacterized protein</fullName>
    </submittedName>
</protein>
<gene>
    <name evidence="1" type="ORF">Ocin01_04163</name>
</gene>
<dbReference type="AlphaFoldDB" id="A0A1D2NBY3"/>
<comment type="caution">
    <text evidence="1">The sequence shown here is derived from an EMBL/GenBank/DDBJ whole genome shotgun (WGS) entry which is preliminary data.</text>
</comment>
<evidence type="ECO:0000313" key="2">
    <source>
        <dbReference type="Proteomes" id="UP000094527"/>
    </source>
</evidence>